<dbReference type="OrthoDB" id="1467593at2"/>
<accession>A0A2I0R0B6</accession>
<organism evidence="1 2">
    <name type="scientific">Brumimicrobium salinarum</name>
    <dbReference type="NCBI Taxonomy" id="2058658"/>
    <lineage>
        <taxon>Bacteria</taxon>
        <taxon>Pseudomonadati</taxon>
        <taxon>Bacteroidota</taxon>
        <taxon>Flavobacteriia</taxon>
        <taxon>Flavobacteriales</taxon>
        <taxon>Crocinitomicaceae</taxon>
        <taxon>Brumimicrobium</taxon>
    </lineage>
</organism>
<gene>
    <name evidence="1" type="ORF">CW751_12355</name>
</gene>
<keyword evidence="2" id="KW-1185">Reference proteome</keyword>
<dbReference type="AlphaFoldDB" id="A0A2I0R0B6"/>
<proteinExistence type="predicted"/>
<comment type="caution">
    <text evidence="1">The sequence shown here is derived from an EMBL/GenBank/DDBJ whole genome shotgun (WGS) entry which is preliminary data.</text>
</comment>
<evidence type="ECO:0000313" key="2">
    <source>
        <dbReference type="Proteomes" id="UP000236654"/>
    </source>
</evidence>
<dbReference type="RefSeq" id="WP_101335334.1">
    <property type="nucleotide sequence ID" value="NZ_PJNI01000015.1"/>
</dbReference>
<evidence type="ECO:0000313" key="1">
    <source>
        <dbReference type="EMBL" id="PKR80009.1"/>
    </source>
</evidence>
<protein>
    <submittedName>
        <fullName evidence="1">Uncharacterized protein</fullName>
    </submittedName>
</protein>
<name>A0A2I0R0B6_9FLAO</name>
<sequence length="133" mass="15813">MSKIESYKDLLLEEERIEKEIALRRLSLETNIKSYLSPANLYGYFEEELGKNFGHEFTGKFDLQKYLINLSLDFLYEKVSYQLLKGSVEKSNGLDWRIIARSFVDRLYSNNKPYLTEIISAYVDKYIEKWTNK</sequence>
<reference evidence="1 2" key="1">
    <citation type="submission" date="2017-12" db="EMBL/GenBank/DDBJ databases">
        <title>The draft genome sequence of Brumimicrobium saltpan LHR20.</title>
        <authorList>
            <person name="Do Z.-J."/>
            <person name="Luo H.-R."/>
        </authorList>
    </citation>
    <scope>NUCLEOTIDE SEQUENCE [LARGE SCALE GENOMIC DNA]</scope>
    <source>
        <strain evidence="1 2">LHR20</strain>
    </source>
</reference>
<dbReference type="Proteomes" id="UP000236654">
    <property type="component" value="Unassembled WGS sequence"/>
</dbReference>
<dbReference type="EMBL" id="PJNI01000015">
    <property type="protein sequence ID" value="PKR80009.1"/>
    <property type="molecule type" value="Genomic_DNA"/>
</dbReference>